<evidence type="ECO:0000313" key="2">
    <source>
        <dbReference type="EMBL" id="KAF2880470.1"/>
    </source>
</evidence>
<dbReference type="PANTHER" id="PTHR16091:SF1">
    <property type="entry name" value="TETRATRICOPEPTIDE REPEAT PROTEIN 17"/>
    <property type="match status" value="1"/>
</dbReference>
<dbReference type="PANTHER" id="PTHR16091">
    <property type="entry name" value="TTC17 PROTEIN"/>
    <property type="match status" value="1"/>
</dbReference>
<dbReference type="Proteomes" id="UP000801492">
    <property type="component" value="Unassembled WGS sequence"/>
</dbReference>
<evidence type="ECO:0008006" key="4">
    <source>
        <dbReference type="Google" id="ProtNLM"/>
    </source>
</evidence>
<evidence type="ECO:0000256" key="1">
    <source>
        <dbReference type="PROSITE-ProRule" id="PRU00339"/>
    </source>
</evidence>
<dbReference type="SUPFAM" id="SSF48452">
    <property type="entry name" value="TPR-like"/>
    <property type="match status" value="1"/>
</dbReference>
<name>A0A8K0FW57_IGNLU</name>
<dbReference type="SMART" id="SM00028">
    <property type="entry name" value="TPR"/>
    <property type="match status" value="4"/>
</dbReference>
<dbReference type="GO" id="GO:0015629">
    <property type="term" value="C:actin cytoskeleton"/>
    <property type="evidence" value="ECO:0007669"/>
    <property type="project" value="TreeGrafter"/>
</dbReference>
<keyword evidence="1" id="KW-0802">TPR repeat</keyword>
<proteinExistence type="predicted"/>
<gene>
    <name evidence="2" type="ORF">ILUMI_25700</name>
</gene>
<sequence>MWEQAPFEAQLLGYNSEKLSALLTNRGQRCIQRTSENSKPTITCDFTDHQTVTNLQVDVTLNLQRLLRNVESETQKISEQMARNKRRPVVRTLVVDYSAAEDLRLNNEKTEIPALIKSNVPKESSNMPEVLYPTYPTSFTTSSNLYFDATGWPSKDECASWNLLLTEPDELDLPVFLPPENKGFQITKMLTTYIDLPFGTEHVLPWYPPLCQPDDKDVEMLYIPTSLRQLALNHPLKGNPFLQQHLLKYVNDGQAEESEIGQRIITAMHKHAGPDWVLATLASLYWRIRSNTKNALNCLEFALQNVPKEHTDVILVSIGSIMHQLGLIDDALRFTLFAFRINCIEPSTNFLLALLYYTKNNPIQAMYYMKNVLRVDPNYYDGKAEWLLKTWACRIKTGNYEDIKTNTEKTSEAMCSEKDAFNGEGVICSANGEQCKTAEIQCFRAESTYTHKKSKLLSTQQCTKQNVGLGQSLISTLLAAEGSGGIESDHLQFENLLENPHQAFHMRISLGDDHTPSGSNTLGDFYVSVSLTDDPVPEAMLHVYDKSGTYRLSPRGCRRIQDTDLSRFSSIWESIAARNIDIGPFLKPIPEAFKELEFKPYCPDVQMISSSRLDYLTEIALSKKFPNSPESSLLEWLGLMAGDQQASLHDLGVKIKLAIQQNRTSWILATAAAYYWRAVGSTEEAVKCIRHALLFVPDDMKDIPLNCLANILHRMGLHTDALEVANTALRSNRNFIVNHFTMGNIYTSMGDLEKAIAFYRSALALDADFEPARNRLQAILCTLLFDESGSLRDTTDISEN</sequence>
<accession>A0A8K0FW57</accession>
<protein>
    <recommendedName>
        <fullName evidence="4">Tetratricopeptide repeat protein 17</fullName>
    </recommendedName>
</protein>
<reference evidence="2" key="1">
    <citation type="submission" date="2019-08" db="EMBL/GenBank/DDBJ databases">
        <title>The genome of the North American firefly Photinus pyralis.</title>
        <authorList>
            <consortium name="Photinus pyralis genome working group"/>
            <person name="Fallon T.R."/>
            <person name="Sander Lower S.E."/>
            <person name="Weng J.-K."/>
        </authorList>
    </citation>
    <scope>NUCLEOTIDE SEQUENCE</scope>
    <source>
        <strain evidence="2">TRF0915ILg1</strain>
        <tissue evidence="2">Whole body</tissue>
    </source>
</reference>
<organism evidence="2 3">
    <name type="scientific">Ignelater luminosus</name>
    <name type="common">Cucubano</name>
    <name type="synonym">Pyrophorus luminosus</name>
    <dbReference type="NCBI Taxonomy" id="2038154"/>
    <lineage>
        <taxon>Eukaryota</taxon>
        <taxon>Metazoa</taxon>
        <taxon>Ecdysozoa</taxon>
        <taxon>Arthropoda</taxon>
        <taxon>Hexapoda</taxon>
        <taxon>Insecta</taxon>
        <taxon>Pterygota</taxon>
        <taxon>Neoptera</taxon>
        <taxon>Endopterygota</taxon>
        <taxon>Coleoptera</taxon>
        <taxon>Polyphaga</taxon>
        <taxon>Elateriformia</taxon>
        <taxon>Elateroidea</taxon>
        <taxon>Elateridae</taxon>
        <taxon>Agrypninae</taxon>
        <taxon>Pyrophorini</taxon>
        <taxon>Ignelater</taxon>
    </lineage>
</organism>
<dbReference type="EMBL" id="VTPC01090966">
    <property type="protein sequence ID" value="KAF2880470.1"/>
    <property type="molecule type" value="Genomic_DNA"/>
</dbReference>
<dbReference type="GO" id="GO:0030041">
    <property type="term" value="P:actin filament polymerization"/>
    <property type="evidence" value="ECO:0007669"/>
    <property type="project" value="TreeGrafter"/>
</dbReference>
<dbReference type="InterPro" id="IPR011990">
    <property type="entry name" value="TPR-like_helical_dom_sf"/>
</dbReference>
<dbReference type="OrthoDB" id="2115703at2759"/>
<dbReference type="InterPro" id="IPR052630">
    <property type="entry name" value="TTC17"/>
</dbReference>
<dbReference type="AlphaFoldDB" id="A0A8K0FW57"/>
<feature type="repeat" description="TPR" evidence="1">
    <location>
        <begin position="736"/>
        <end position="769"/>
    </location>
</feature>
<evidence type="ECO:0000313" key="3">
    <source>
        <dbReference type="Proteomes" id="UP000801492"/>
    </source>
</evidence>
<dbReference type="InterPro" id="IPR019734">
    <property type="entry name" value="TPR_rpt"/>
</dbReference>
<dbReference type="Gene3D" id="1.25.40.10">
    <property type="entry name" value="Tetratricopeptide repeat domain"/>
    <property type="match status" value="2"/>
</dbReference>
<keyword evidence="3" id="KW-1185">Reference proteome</keyword>
<dbReference type="GO" id="GO:0005737">
    <property type="term" value="C:cytoplasm"/>
    <property type="evidence" value="ECO:0007669"/>
    <property type="project" value="TreeGrafter"/>
</dbReference>
<dbReference type="PROSITE" id="PS50005">
    <property type="entry name" value="TPR"/>
    <property type="match status" value="1"/>
</dbReference>
<dbReference type="Pfam" id="PF13181">
    <property type="entry name" value="TPR_8"/>
    <property type="match status" value="1"/>
</dbReference>
<comment type="caution">
    <text evidence="2">The sequence shown here is derived from an EMBL/GenBank/DDBJ whole genome shotgun (WGS) entry which is preliminary data.</text>
</comment>